<keyword evidence="2" id="KW-1185">Reference proteome</keyword>
<dbReference type="Proteomes" id="UP000076798">
    <property type="component" value="Unassembled WGS sequence"/>
</dbReference>
<sequence>MDWPSNSPDMNIIEHVWARLKTLMNNRIKKPANVDELWEALKEEWENLDNKFIKDLYDSLPRRVAALDIAKGFHTKY</sequence>
<dbReference type="GO" id="GO:0003676">
    <property type="term" value="F:nucleic acid binding"/>
    <property type="evidence" value="ECO:0007669"/>
    <property type="project" value="InterPro"/>
</dbReference>
<dbReference type="AlphaFoldDB" id="A0A166C146"/>
<evidence type="ECO:0000313" key="1">
    <source>
        <dbReference type="EMBL" id="KZT36960.1"/>
    </source>
</evidence>
<dbReference type="Gene3D" id="3.30.420.10">
    <property type="entry name" value="Ribonuclease H-like superfamily/Ribonuclease H"/>
    <property type="match status" value="1"/>
</dbReference>
<dbReference type="InterPro" id="IPR036397">
    <property type="entry name" value="RNaseH_sf"/>
</dbReference>
<reference evidence="1 2" key="1">
    <citation type="journal article" date="2016" name="Mol. Biol. Evol.">
        <title>Comparative Genomics of Early-Diverging Mushroom-Forming Fungi Provides Insights into the Origins of Lignocellulose Decay Capabilities.</title>
        <authorList>
            <person name="Nagy L.G."/>
            <person name="Riley R."/>
            <person name="Tritt A."/>
            <person name="Adam C."/>
            <person name="Daum C."/>
            <person name="Floudas D."/>
            <person name="Sun H."/>
            <person name="Yadav J.S."/>
            <person name="Pangilinan J."/>
            <person name="Larsson K.H."/>
            <person name="Matsuura K."/>
            <person name="Barry K."/>
            <person name="Labutti K."/>
            <person name="Kuo R."/>
            <person name="Ohm R.A."/>
            <person name="Bhattacharya S.S."/>
            <person name="Shirouzu T."/>
            <person name="Yoshinaga Y."/>
            <person name="Martin F.M."/>
            <person name="Grigoriev I.V."/>
            <person name="Hibbett D.S."/>
        </authorList>
    </citation>
    <scope>NUCLEOTIDE SEQUENCE [LARGE SCALE GENOMIC DNA]</scope>
    <source>
        <strain evidence="1 2">HHB10207 ss-3</strain>
    </source>
</reference>
<gene>
    <name evidence="1" type="ORF">SISSUDRAFT_988432</name>
</gene>
<organism evidence="1 2">
    <name type="scientific">Sistotremastrum suecicum HHB10207 ss-3</name>
    <dbReference type="NCBI Taxonomy" id="1314776"/>
    <lineage>
        <taxon>Eukaryota</taxon>
        <taxon>Fungi</taxon>
        <taxon>Dikarya</taxon>
        <taxon>Basidiomycota</taxon>
        <taxon>Agaricomycotina</taxon>
        <taxon>Agaricomycetes</taxon>
        <taxon>Sistotremastrales</taxon>
        <taxon>Sistotremastraceae</taxon>
        <taxon>Sistotremastrum</taxon>
    </lineage>
</organism>
<dbReference type="STRING" id="1314776.A0A166C146"/>
<dbReference type="EMBL" id="KV428095">
    <property type="protein sequence ID" value="KZT36960.1"/>
    <property type="molecule type" value="Genomic_DNA"/>
</dbReference>
<accession>A0A166C146</accession>
<protein>
    <submittedName>
        <fullName evidence="1">Transposable element Tc1 transposase</fullName>
    </submittedName>
</protein>
<evidence type="ECO:0000313" key="2">
    <source>
        <dbReference type="Proteomes" id="UP000076798"/>
    </source>
</evidence>
<proteinExistence type="predicted"/>
<dbReference type="OrthoDB" id="2753252at2759"/>
<name>A0A166C146_9AGAM</name>